<dbReference type="PROSITE" id="PS50114">
    <property type="entry name" value="GATA_ZN_FINGER_2"/>
    <property type="match status" value="1"/>
</dbReference>
<comment type="caution">
    <text evidence="10">The sequence shown here is derived from an EMBL/GenBank/DDBJ whole genome shotgun (WGS) entry which is preliminary data.</text>
</comment>
<dbReference type="Proteomes" id="UP000287651">
    <property type="component" value="Unassembled WGS sequence"/>
</dbReference>
<keyword evidence="2 8" id="KW-0863">Zinc-finger</keyword>
<dbReference type="GO" id="GO:0008270">
    <property type="term" value="F:zinc ion binding"/>
    <property type="evidence" value="ECO:0007669"/>
    <property type="project" value="UniProtKB-KW"/>
</dbReference>
<dbReference type="InterPro" id="IPR013088">
    <property type="entry name" value="Znf_NHR/GATA"/>
</dbReference>
<dbReference type="GO" id="GO:0043565">
    <property type="term" value="F:sequence-specific DNA binding"/>
    <property type="evidence" value="ECO:0007669"/>
    <property type="project" value="InterPro"/>
</dbReference>
<keyword evidence="3" id="KW-0862">Zinc</keyword>
<dbReference type="PANTHER" id="PTHR46813:SF16">
    <property type="entry name" value="GATA TRANSCRIPTION FACTOR 18"/>
    <property type="match status" value="1"/>
</dbReference>
<keyword evidence="1" id="KW-0479">Metal-binding</keyword>
<evidence type="ECO:0000313" key="10">
    <source>
        <dbReference type="EMBL" id="RRT76504.1"/>
    </source>
</evidence>
<evidence type="ECO:0000256" key="7">
    <source>
        <dbReference type="ARBA" id="ARBA00024019"/>
    </source>
</evidence>
<dbReference type="AlphaFoldDB" id="A0A427AJV8"/>
<dbReference type="SMART" id="SM00401">
    <property type="entry name" value="ZnF_GATA"/>
    <property type="match status" value="1"/>
</dbReference>
<evidence type="ECO:0000256" key="3">
    <source>
        <dbReference type="ARBA" id="ARBA00022833"/>
    </source>
</evidence>
<accession>A0A427AJV8</accession>
<evidence type="ECO:0000256" key="5">
    <source>
        <dbReference type="ARBA" id="ARBA00023125"/>
    </source>
</evidence>
<comment type="similarity">
    <text evidence="7">Belongs to the type IV zinc-finger family. Class B subfamily.</text>
</comment>
<dbReference type="SUPFAM" id="SSF57716">
    <property type="entry name" value="Glucocorticoid receptor-like (DNA-binding domain)"/>
    <property type="match status" value="1"/>
</dbReference>
<organism evidence="10 11">
    <name type="scientific">Ensete ventricosum</name>
    <name type="common">Abyssinian banana</name>
    <name type="synonym">Musa ensete</name>
    <dbReference type="NCBI Taxonomy" id="4639"/>
    <lineage>
        <taxon>Eukaryota</taxon>
        <taxon>Viridiplantae</taxon>
        <taxon>Streptophyta</taxon>
        <taxon>Embryophyta</taxon>
        <taxon>Tracheophyta</taxon>
        <taxon>Spermatophyta</taxon>
        <taxon>Magnoliopsida</taxon>
        <taxon>Liliopsida</taxon>
        <taxon>Zingiberales</taxon>
        <taxon>Musaceae</taxon>
        <taxon>Ensete</taxon>
    </lineage>
</organism>
<dbReference type="GO" id="GO:0006355">
    <property type="term" value="P:regulation of DNA-templated transcription"/>
    <property type="evidence" value="ECO:0007669"/>
    <property type="project" value="InterPro"/>
</dbReference>
<name>A0A427AJV8_ENSVE</name>
<evidence type="ECO:0000256" key="1">
    <source>
        <dbReference type="ARBA" id="ARBA00022723"/>
    </source>
</evidence>
<evidence type="ECO:0000313" key="11">
    <source>
        <dbReference type="Proteomes" id="UP000287651"/>
    </source>
</evidence>
<keyword evidence="5" id="KW-0238">DNA-binding</keyword>
<evidence type="ECO:0000256" key="8">
    <source>
        <dbReference type="PROSITE-ProRule" id="PRU00094"/>
    </source>
</evidence>
<feature type="domain" description="GATA-type" evidence="9">
    <location>
        <begin position="118"/>
        <end position="146"/>
    </location>
</feature>
<reference evidence="10 11" key="1">
    <citation type="journal article" date="2014" name="Agronomy (Basel)">
        <title>A Draft Genome Sequence for Ensete ventricosum, the Drought-Tolerant Tree Against Hunger.</title>
        <authorList>
            <person name="Harrison J."/>
            <person name="Moore K.A."/>
            <person name="Paszkiewicz K."/>
            <person name="Jones T."/>
            <person name="Grant M."/>
            <person name="Ambacheew D."/>
            <person name="Muzemil S."/>
            <person name="Studholme D.J."/>
        </authorList>
    </citation>
    <scope>NUCLEOTIDE SEQUENCE [LARGE SCALE GENOMIC DNA]</scope>
</reference>
<evidence type="ECO:0000256" key="4">
    <source>
        <dbReference type="ARBA" id="ARBA00023015"/>
    </source>
</evidence>
<dbReference type="Gene3D" id="3.30.50.10">
    <property type="entry name" value="Erythroid Transcription Factor GATA-1, subunit A"/>
    <property type="match status" value="1"/>
</dbReference>
<gene>
    <name evidence="10" type="ORF">B296_00027360</name>
</gene>
<dbReference type="PANTHER" id="PTHR46813">
    <property type="entry name" value="GATA TRANSCRIPTION FACTOR 18"/>
    <property type="match status" value="1"/>
</dbReference>
<evidence type="ECO:0000256" key="2">
    <source>
        <dbReference type="ARBA" id="ARBA00022771"/>
    </source>
</evidence>
<protein>
    <recommendedName>
        <fullName evidence="9">GATA-type domain-containing protein</fullName>
    </recommendedName>
</protein>
<sequence>MLHQCGHQSGSRPCSCGSTLFSVAFPVTGRQSTDEDHDVARSCCSSPSSVDCTLSLGTPSTRQTENNAAALSTLFQRPSCVSSFGQDIISQSKKKSNAFYGGATNGSNLGGDPLLLVRRCANCDTTSTPLWRNGPRGPKVRRLAGFTNTIREACGGVNGATFVVVAGDIGSRGETAAVTLELLRFVRNERQLTHHHVRRRDGGPCGRVVPHLAVRRRAFASVLGPKQAQPISIPLAALAGGLKLYSIFSSIKSLTNVSYCL</sequence>
<evidence type="ECO:0000256" key="6">
    <source>
        <dbReference type="ARBA" id="ARBA00023163"/>
    </source>
</evidence>
<keyword evidence="4" id="KW-0805">Transcription regulation</keyword>
<proteinExistence type="inferred from homology"/>
<keyword evidence="6" id="KW-0804">Transcription</keyword>
<dbReference type="EMBL" id="AMZH03002176">
    <property type="protein sequence ID" value="RRT76504.1"/>
    <property type="molecule type" value="Genomic_DNA"/>
</dbReference>
<dbReference type="Pfam" id="PF00320">
    <property type="entry name" value="GATA"/>
    <property type="match status" value="1"/>
</dbReference>
<evidence type="ECO:0000259" key="9">
    <source>
        <dbReference type="PROSITE" id="PS50114"/>
    </source>
</evidence>
<dbReference type="InterPro" id="IPR000679">
    <property type="entry name" value="Znf_GATA"/>
</dbReference>